<dbReference type="AlphaFoldDB" id="A0AA88XLL3"/>
<keyword evidence="9" id="KW-1185">Reference proteome</keyword>
<dbReference type="GO" id="GO:0005741">
    <property type="term" value="C:mitochondrial outer membrane"/>
    <property type="evidence" value="ECO:0007669"/>
    <property type="project" value="UniProtKB-SubCell"/>
</dbReference>
<evidence type="ECO:0000256" key="1">
    <source>
        <dbReference type="ARBA" id="ARBA00004294"/>
    </source>
</evidence>
<dbReference type="PANTHER" id="PTHR21508:SF5">
    <property type="entry name" value="MITOGUARDIN"/>
    <property type="match status" value="1"/>
</dbReference>
<protein>
    <submittedName>
        <fullName evidence="8">Uncharacterized protein</fullName>
    </submittedName>
</protein>
<dbReference type="Proteomes" id="UP001186944">
    <property type="component" value="Unassembled WGS sequence"/>
</dbReference>
<evidence type="ECO:0000256" key="4">
    <source>
        <dbReference type="ARBA" id="ARBA00022787"/>
    </source>
</evidence>
<evidence type="ECO:0000313" key="9">
    <source>
        <dbReference type="Proteomes" id="UP001186944"/>
    </source>
</evidence>
<evidence type="ECO:0000256" key="7">
    <source>
        <dbReference type="ARBA" id="ARBA00023136"/>
    </source>
</evidence>
<comment type="subcellular location">
    <subcellularLocation>
        <location evidence="1">Mitochondrion outer membrane</location>
    </subcellularLocation>
</comment>
<keyword evidence="3" id="KW-0812">Transmembrane</keyword>
<accession>A0AA88XLL3</accession>
<evidence type="ECO:0000313" key="8">
    <source>
        <dbReference type="EMBL" id="KAK3088099.1"/>
    </source>
</evidence>
<evidence type="ECO:0000256" key="6">
    <source>
        <dbReference type="ARBA" id="ARBA00023128"/>
    </source>
</evidence>
<evidence type="ECO:0000256" key="3">
    <source>
        <dbReference type="ARBA" id="ARBA00022692"/>
    </source>
</evidence>
<proteinExistence type="inferred from homology"/>
<dbReference type="GO" id="GO:0008053">
    <property type="term" value="P:mitochondrial fusion"/>
    <property type="evidence" value="ECO:0007669"/>
    <property type="project" value="InterPro"/>
</dbReference>
<keyword evidence="7" id="KW-0472">Membrane</keyword>
<keyword evidence="6" id="KW-0496">Mitochondrion</keyword>
<gene>
    <name evidence="8" type="ORF">FSP39_014634</name>
</gene>
<sequence>RYTDSPGSLRSSLRQQKSLSGSLSSLGGASSVSTITHPVVDTSNMSSIQLCQLGFETLQQAIIYWEDGLMKLSYNEDQSTPALLDPETAALQQQLDHLLDSAYRMIDSYERRLERHADQVAFDSAIQAFTEVDRMSERTRSMDAGSLSDQDSFVSATDMANLSDLDNHRELFQHLPLYEAGLLELKHGSITCRTLRTEMTQCLSDTEFLAKLHGIRLALNTIFQKELNREYFQSMGRKLLSDLLTKTDKDPEEFQIAYDAMMDFVSIPDNWTKMEEELRGRGVKCLTFYDIVLDFILMDAFDDLENPPSSVITVIQNRWLSNGFKETALSTAVWSVLKAKRRMLKFSDGFISQFYSVSEHISPILAWGFLGPESDLKDLCVYFKEVVLGFIRDMFSFEKCRYTSVEELAEDIVRLAKQRSEEAAVKLS</sequence>
<dbReference type="EMBL" id="VSWD01000011">
    <property type="protein sequence ID" value="KAK3088099.1"/>
    <property type="molecule type" value="Genomic_DNA"/>
</dbReference>
<organism evidence="8 9">
    <name type="scientific">Pinctada imbricata</name>
    <name type="common">Atlantic pearl-oyster</name>
    <name type="synonym">Pinctada martensii</name>
    <dbReference type="NCBI Taxonomy" id="66713"/>
    <lineage>
        <taxon>Eukaryota</taxon>
        <taxon>Metazoa</taxon>
        <taxon>Spiralia</taxon>
        <taxon>Lophotrochozoa</taxon>
        <taxon>Mollusca</taxon>
        <taxon>Bivalvia</taxon>
        <taxon>Autobranchia</taxon>
        <taxon>Pteriomorphia</taxon>
        <taxon>Pterioida</taxon>
        <taxon>Pterioidea</taxon>
        <taxon>Pteriidae</taxon>
        <taxon>Pinctada</taxon>
    </lineage>
</organism>
<evidence type="ECO:0000256" key="5">
    <source>
        <dbReference type="ARBA" id="ARBA00022989"/>
    </source>
</evidence>
<comment type="caution">
    <text evidence="8">The sequence shown here is derived from an EMBL/GenBank/DDBJ whole genome shotgun (WGS) entry which is preliminary data.</text>
</comment>
<dbReference type="PANTHER" id="PTHR21508">
    <property type="entry name" value="MITOGUARDIN"/>
    <property type="match status" value="1"/>
</dbReference>
<dbReference type="Pfam" id="PF10265">
    <property type="entry name" value="Miga"/>
    <property type="match status" value="1"/>
</dbReference>
<comment type="similarity">
    <text evidence="2">Belongs to the mitoguardin family.</text>
</comment>
<keyword evidence="4" id="KW-1000">Mitochondrion outer membrane</keyword>
<reference evidence="8" key="1">
    <citation type="submission" date="2019-08" db="EMBL/GenBank/DDBJ databases">
        <title>The improved chromosome-level genome for the pearl oyster Pinctada fucata martensii using PacBio sequencing and Hi-C.</title>
        <authorList>
            <person name="Zheng Z."/>
        </authorList>
    </citation>
    <scope>NUCLEOTIDE SEQUENCE</scope>
    <source>
        <strain evidence="8">ZZ-2019</strain>
        <tissue evidence="8">Adductor muscle</tissue>
    </source>
</reference>
<dbReference type="InterPro" id="IPR019392">
    <property type="entry name" value="Miga"/>
</dbReference>
<feature type="non-terminal residue" evidence="8">
    <location>
        <position position="1"/>
    </location>
</feature>
<name>A0AA88XLL3_PINIB</name>
<evidence type="ECO:0000256" key="2">
    <source>
        <dbReference type="ARBA" id="ARBA00008969"/>
    </source>
</evidence>
<keyword evidence="5" id="KW-1133">Transmembrane helix</keyword>